<keyword evidence="1" id="KW-0175">Coiled coil</keyword>
<evidence type="ECO:0000313" key="2">
    <source>
        <dbReference type="EMBL" id="MCU4744391.1"/>
    </source>
</evidence>
<accession>A0AAP2Z3G0</accession>
<reference evidence="2" key="1">
    <citation type="submission" date="2022-09" db="EMBL/GenBank/DDBJ databases">
        <title>Enrichment on poylsaccharides allowed isolation of novel metabolic and taxonomic groups of Haloarchaea.</title>
        <authorList>
            <person name="Sorokin D.Y."/>
            <person name="Elcheninov A.G."/>
            <person name="Khizhniak T.V."/>
            <person name="Kolganova T.V."/>
            <person name="Kublanov I.V."/>
        </authorList>
    </citation>
    <scope>NUCLEOTIDE SEQUENCE</scope>
    <source>
        <strain evidence="2">AArc-xg1-1</strain>
    </source>
</reference>
<feature type="coiled-coil region" evidence="1">
    <location>
        <begin position="19"/>
        <end position="46"/>
    </location>
</feature>
<proteinExistence type="predicted"/>
<dbReference type="AlphaFoldDB" id="A0AAP2Z3G0"/>
<sequence>MSSIPNVDDQSDEDVEEYIDVLHDRIQFLTEELEEAERTILELRQGEGTDDREIVPSAGSDAVPPVRVAQYTEFLLRRFEYEEEEVEELLEPITDRFSDYIDTADDLHTASVALLMVLLKHEDVAE</sequence>
<dbReference type="RefSeq" id="WP_338006196.1">
    <property type="nucleotide sequence ID" value="NZ_JAOPKA010000027.1"/>
</dbReference>
<name>A0AAP2Z3G0_9EURY</name>
<protein>
    <submittedName>
        <fullName evidence="2">Uncharacterized protein</fullName>
    </submittedName>
</protein>
<dbReference type="EMBL" id="JAOPKA010000027">
    <property type="protein sequence ID" value="MCU4744391.1"/>
    <property type="molecule type" value="Genomic_DNA"/>
</dbReference>
<evidence type="ECO:0000313" key="3">
    <source>
        <dbReference type="Proteomes" id="UP001321018"/>
    </source>
</evidence>
<organism evidence="2 3">
    <name type="scientific">Natronoglomus mannanivorans</name>
    <dbReference type="NCBI Taxonomy" id="2979990"/>
    <lineage>
        <taxon>Archaea</taxon>
        <taxon>Methanobacteriati</taxon>
        <taxon>Methanobacteriota</taxon>
        <taxon>Stenosarchaea group</taxon>
        <taxon>Halobacteria</taxon>
        <taxon>Halobacteriales</taxon>
        <taxon>Natrialbaceae</taxon>
        <taxon>Natronoglomus</taxon>
    </lineage>
</organism>
<gene>
    <name evidence="2" type="ORF">OB960_23750</name>
</gene>
<comment type="caution">
    <text evidence="2">The sequence shown here is derived from an EMBL/GenBank/DDBJ whole genome shotgun (WGS) entry which is preliminary data.</text>
</comment>
<dbReference type="Proteomes" id="UP001321018">
    <property type="component" value="Unassembled WGS sequence"/>
</dbReference>
<evidence type="ECO:0000256" key="1">
    <source>
        <dbReference type="SAM" id="Coils"/>
    </source>
</evidence>